<name>A0A4Q2URI8_9BACT</name>
<keyword evidence="9" id="KW-1185">Reference proteome</keyword>
<feature type="transmembrane region" description="Helical" evidence="7">
    <location>
        <begin position="355"/>
        <end position="372"/>
    </location>
</feature>
<organism evidence="8 9">
    <name type="scientific">Spirosoma sordidisoli</name>
    <dbReference type="NCBI Taxonomy" id="2502893"/>
    <lineage>
        <taxon>Bacteria</taxon>
        <taxon>Pseudomonadati</taxon>
        <taxon>Bacteroidota</taxon>
        <taxon>Cytophagia</taxon>
        <taxon>Cytophagales</taxon>
        <taxon>Cytophagaceae</taxon>
        <taxon>Spirosoma</taxon>
    </lineage>
</organism>
<feature type="transmembrane region" description="Helical" evidence="7">
    <location>
        <begin position="446"/>
        <end position="466"/>
    </location>
</feature>
<dbReference type="NCBIfam" id="NF007773">
    <property type="entry name" value="PRK10459.1"/>
    <property type="match status" value="1"/>
</dbReference>
<feature type="transmembrane region" description="Helical" evidence="7">
    <location>
        <begin position="378"/>
        <end position="401"/>
    </location>
</feature>
<proteinExistence type="inferred from homology"/>
<dbReference type="InterPro" id="IPR050833">
    <property type="entry name" value="Poly_Biosynth_Transport"/>
</dbReference>
<accession>A0A4Q2URI8</accession>
<sequence>MSTVNKAINGGKWITSATVIATVCQFAQIAVLARLLDPSAFGIVSISTMIVNFFTIFTNVGFSNSIISRQESDRKVLSTLYLLNVSLGALMFVVIYFSSPLIIAYYKEPRLEKVIQLSSCYFLIVYVGQIYSFILQKELKFKSVALTDIIGTVVGTSVTVLLAYQEYEELSLIYGQLSMQLTKSAIQVQQGFRFFRPLLYMNLKSAREHLVYGMYNIGDGLLGFIQFNSDNIVIGGLLGVKILGYYTIAYQLAIYPVTKLNPIILQIAHPLLARMKENNEELKRSYLKILDIISYCNMPLLAGLFITADIVIPILYGPGWESSVDLVRIFVFLSFFSSMSHPLFILVFIKGKPKILFYLNLVTLLIKVPLLYGLGSYWGVTGIALAFLLATFINYVFSFLIAHRLIGSFYKPFFANIRLPVTFCLAMVCLILLYKTFIGNTGPVNAAMQIAIGGAVYGGLTLLYKLSFPEIMALRKAL</sequence>
<feature type="transmembrane region" description="Helical" evidence="7">
    <location>
        <begin position="413"/>
        <end position="434"/>
    </location>
</feature>
<dbReference type="PANTHER" id="PTHR30250">
    <property type="entry name" value="PST FAMILY PREDICTED COLANIC ACID TRANSPORTER"/>
    <property type="match status" value="1"/>
</dbReference>
<evidence type="ECO:0000256" key="2">
    <source>
        <dbReference type="ARBA" id="ARBA00007430"/>
    </source>
</evidence>
<dbReference type="CDD" id="cd13127">
    <property type="entry name" value="MATE_tuaB_like"/>
    <property type="match status" value="1"/>
</dbReference>
<evidence type="ECO:0000313" key="9">
    <source>
        <dbReference type="Proteomes" id="UP000290407"/>
    </source>
</evidence>
<feature type="transmembrane region" description="Helical" evidence="7">
    <location>
        <begin position="292"/>
        <end position="316"/>
    </location>
</feature>
<feature type="transmembrane region" description="Helical" evidence="7">
    <location>
        <begin position="328"/>
        <end position="348"/>
    </location>
</feature>
<feature type="transmembrane region" description="Helical" evidence="7">
    <location>
        <begin position="12"/>
        <end position="33"/>
    </location>
</feature>
<dbReference type="EMBL" id="SBLB01000001">
    <property type="protein sequence ID" value="RYC72076.1"/>
    <property type="molecule type" value="Genomic_DNA"/>
</dbReference>
<evidence type="ECO:0000313" key="8">
    <source>
        <dbReference type="EMBL" id="RYC72076.1"/>
    </source>
</evidence>
<evidence type="ECO:0000256" key="5">
    <source>
        <dbReference type="ARBA" id="ARBA00022989"/>
    </source>
</evidence>
<reference evidence="8 9" key="1">
    <citation type="submission" date="2019-01" db="EMBL/GenBank/DDBJ databases">
        <title>Spirosoma flava sp. nov., a propanil-degrading bacterium isolated from herbicide-contaminated soil.</title>
        <authorList>
            <person name="Zhang L."/>
            <person name="Jiang J.-D."/>
        </authorList>
    </citation>
    <scope>NUCLEOTIDE SEQUENCE [LARGE SCALE GENOMIC DNA]</scope>
    <source>
        <strain evidence="8 9">TY50</strain>
    </source>
</reference>
<keyword evidence="4 7" id="KW-0812">Transmembrane</keyword>
<comment type="subcellular location">
    <subcellularLocation>
        <location evidence="1">Cell membrane</location>
        <topology evidence="1">Multi-pass membrane protein</topology>
    </subcellularLocation>
</comment>
<dbReference type="Proteomes" id="UP000290407">
    <property type="component" value="Unassembled WGS sequence"/>
</dbReference>
<gene>
    <name evidence="8" type="ORF">EQG79_08150</name>
</gene>
<feature type="transmembrane region" description="Helical" evidence="7">
    <location>
        <begin position="81"/>
        <end position="103"/>
    </location>
</feature>
<evidence type="ECO:0000256" key="6">
    <source>
        <dbReference type="ARBA" id="ARBA00023136"/>
    </source>
</evidence>
<dbReference type="AlphaFoldDB" id="A0A4Q2URI8"/>
<keyword evidence="3" id="KW-1003">Cell membrane</keyword>
<dbReference type="PANTHER" id="PTHR30250:SF10">
    <property type="entry name" value="LIPOPOLYSACCHARIDE BIOSYNTHESIS PROTEIN WZXC"/>
    <property type="match status" value="1"/>
</dbReference>
<evidence type="ECO:0000256" key="3">
    <source>
        <dbReference type="ARBA" id="ARBA00022475"/>
    </source>
</evidence>
<evidence type="ECO:0000256" key="1">
    <source>
        <dbReference type="ARBA" id="ARBA00004651"/>
    </source>
</evidence>
<dbReference type="GO" id="GO:0005886">
    <property type="term" value="C:plasma membrane"/>
    <property type="evidence" value="ECO:0007669"/>
    <property type="project" value="UniProtKB-SubCell"/>
</dbReference>
<evidence type="ECO:0000256" key="7">
    <source>
        <dbReference type="SAM" id="Phobius"/>
    </source>
</evidence>
<dbReference type="RefSeq" id="WP_129601052.1">
    <property type="nucleotide sequence ID" value="NZ_SBLB01000001.1"/>
</dbReference>
<dbReference type="Pfam" id="PF13440">
    <property type="entry name" value="Polysacc_synt_3"/>
    <property type="match status" value="1"/>
</dbReference>
<evidence type="ECO:0000256" key="4">
    <source>
        <dbReference type="ARBA" id="ARBA00022692"/>
    </source>
</evidence>
<comment type="similarity">
    <text evidence="2">Belongs to the polysaccharide synthase family.</text>
</comment>
<protein>
    <submittedName>
        <fullName evidence="8">Colanic acid exporter</fullName>
    </submittedName>
</protein>
<keyword evidence="6 7" id="KW-0472">Membrane</keyword>
<keyword evidence="5 7" id="KW-1133">Transmembrane helix</keyword>
<feature type="transmembrane region" description="Helical" evidence="7">
    <location>
        <begin position="115"/>
        <end position="134"/>
    </location>
</feature>
<feature type="transmembrane region" description="Helical" evidence="7">
    <location>
        <begin position="39"/>
        <end position="60"/>
    </location>
</feature>
<comment type="caution">
    <text evidence="8">The sequence shown here is derived from an EMBL/GenBank/DDBJ whole genome shotgun (WGS) entry which is preliminary data.</text>
</comment>